<organism evidence="2 3">
    <name type="scientific">Glarea lozoyensis (strain ATCC 74030 / MF5533)</name>
    <dbReference type="NCBI Taxonomy" id="1104152"/>
    <lineage>
        <taxon>Eukaryota</taxon>
        <taxon>Fungi</taxon>
        <taxon>Dikarya</taxon>
        <taxon>Ascomycota</taxon>
        <taxon>Pezizomycotina</taxon>
        <taxon>Leotiomycetes</taxon>
        <taxon>Helotiales</taxon>
        <taxon>Helotiaceae</taxon>
        <taxon>Glarea</taxon>
    </lineage>
</organism>
<name>H0EN90_GLAL7</name>
<comment type="caution">
    <text evidence="2">The sequence shown here is derived from an EMBL/GenBank/DDBJ whole genome shotgun (WGS) entry which is preliminary data.</text>
</comment>
<keyword evidence="3" id="KW-1185">Reference proteome</keyword>
<gene>
    <name evidence="2" type="ORF">M7I_4093</name>
</gene>
<dbReference type="OrthoDB" id="10547689at2759"/>
<dbReference type="Proteomes" id="UP000005446">
    <property type="component" value="Unassembled WGS sequence"/>
</dbReference>
<feature type="region of interest" description="Disordered" evidence="1">
    <location>
        <begin position="78"/>
        <end position="123"/>
    </location>
</feature>
<proteinExistence type="predicted"/>
<dbReference type="InParanoid" id="H0EN90"/>
<dbReference type="AlphaFoldDB" id="H0EN90"/>
<sequence>MDDVICARDLESQEETWEFEIPAPAPRMQAMIDAVVEWGRTLQPPVDPETLRKIVPSILLISNNRYKAKAIQKFKLSQKELNSEDKTEEEEEKKSQCGPPESTPFCQNCGGNGDRTVNKCPGL</sequence>
<evidence type="ECO:0000313" key="2">
    <source>
        <dbReference type="EMBL" id="EHL00011.1"/>
    </source>
</evidence>
<evidence type="ECO:0000256" key="1">
    <source>
        <dbReference type="SAM" id="MobiDB-lite"/>
    </source>
</evidence>
<evidence type="ECO:0000313" key="3">
    <source>
        <dbReference type="Proteomes" id="UP000005446"/>
    </source>
</evidence>
<accession>H0EN90</accession>
<dbReference type="EMBL" id="AGUE01000101">
    <property type="protein sequence ID" value="EHL00011.1"/>
    <property type="molecule type" value="Genomic_DNA"/>
</dbReference>
<reference evidence="2 3" key="1">
    <citation type="journal article" date="2012" name="Eukaryot. Cell">
        <title>Genome sequence of the fungus Glarea lozoyensis: the first genome sequence of a species from the Helotiaceae family.</title>
        <authorList>
            <person name="Youssar L."/>
            <person name="Gruening B.A."/>
            <person name="Erxleben A."/>
            <person name="Guenther S."/>
            <person name="Huettel W."/>
        </authorList>
    </citation>
    <scope>NUCLEOTIDE SEQUENCE [LARGE SCALE GENOMIC DNA]</scope>
    <source>
        <strain evidence="3">ATCC 74030 / MF5533</strain>
    </source>
</reference>
<dbReference type="HOGENOM" id="CLU_2015515_0_0_1"/>
<protein>
    <submittedName>
        <fullName evidence="2">Uncharacterized protein</fullName>
    </submittedName>
</protein>